<evidence type="ECO:0000256" key="2">
    <source>
        <dbReference type="SAM" id="Phobius"/>
    </source>
</evidence>
<dbReference type="KEGG" id="pspc:Strain318_002198"/>
<gene>
    <name evidence="3" type="ORF">Strain138_002140</name>
    <name evidence="4" type="ORF">Strain138_002199</name>
    <name evidence="5" type="ORF">Strain318_002139</name>
    <name evidence="6" type="ORF">Strain318_002198</name>
</gene>
<keyword evidence="2" id="KW-0812">Transmembrane</keyword>
<dbReference type="EMBL" id="CP130612">
    <property type="protein sequence ID" value="WKW12888.1"/>
    <property type="molecule type" value="Genomic_DNA"/>
</dbReference>
<reference evidence="3" key="1">
    <citation type="submission" date="2023-07" db="EMBL/GenBank/DDBJ databases">
        <authorList>
            <person name="Haufschild T."/>
            <person name="Kallscheuer N."/>
            <person name="Hammer J."/>
            <person name="Kohn T."/>
            <person name="Kabuu M."/>
            <person name="Jogler M."/>
            <person name="Wohfarth N."/>
            <person name="Heuer A."/>
            <person name="Rohde M."/>
            <person name="van Teeseling M.C.F."/>
            <person name="Jogler C."/>
        </authorList>
    </citation>
    <scope>NUCLEOTIDE SEQUENCE</scope>
    <source>
        <strain evidence="3">Strain 138</strain>
        <strain evidence="5">Strain 318</strain>
    </source>
</reference>
<evidence type="ECO:0000256" key="1">
    <source>
        <dbReference type="SAM" id="MobiDB-lite"/>
    </source>
</evidence>
<dbReference type="EMBL" id="CP130613">
    <property type="protein sequence ID" value="WKW15795.1"/>
    <property type="molecule type" value="Genomic_DNA"/>
</dbReference>
<evidence type="ECO:0000313" key="6">
    <source>
        <dbReference type="EMBL" id="WKW15795.1"/>
    </source>
</evidence>
<feature type="transmembrane region" description="Helical" evidence="2">
    <location>
        <begin position="67"/>
        <end position="86"/>
    </location>
</feature>
<keyword evidence="2" id="KW-1133">Transmembrane helix</keyword>
<evidence type="ECO:0000313" key="7">
    <source>
        <dbReference type="Proteomes" id="UP001229955"/>
    </source>
</evidence>
<name>A0AA49JVT0_9BACT</name>
<dbReference type="EMBL" id="CP130612">
    <property type="protein sequence ID" value="WKW12830.1"/>
    <property type="molecule type" value="Genomic_DNA"/>
</dbReference>
<sequence>MKSRLAQRSERAQQARRMRASLTEMTGDSIAAEDQMVASVLHQFILGPFLVAGLAAVYFWWRGDEMTLGHFIAMGAAGAILGFRFWPRRNRRAAR</sequence>
<accession>A0AA49K1K0</accession>
<dbReference type="RefSeq" id="WP_367885705.1">
    <property type="nucleotide sequence ID" value="NZ_CP130612.1"/>
</dbReference>
<evidence type="ECO:0000313" key="3">
    <source>
        <dbReference type="EMBL" id="WKW12830.1"/>
    </source>
</evidence>
<organism evidence="3">
    <name type="scientific">Pseudogemmatithrix spongiicola</name>
    <dbReference type="NCBI Taxonomy" id="3062599"/>
    <lineage>
        <taxon>Bacteria</taxon>
        <taxon>Pseudomonadati</taxon>
        <taxon>Gemmatimonadota</taxon>
        <taxon>Gemmatimonadia</taxon>
        <taxon>Gemmatimonadales</taxon>
        <taxon>Gemmatimonadaceae</taxon>
        <taxon>Pseudogemmatithrix</taxon>
    </lineage>
</organism>
<evidence type="ECO:0000313" key="5">
    <source>
        <dbReference type="EMBL" id="WKW15737.1"/>
    </source>
</evidence>
<accession>A0AA49JVT0</accession>
<dbReference type="EMBL" id="CP130613">
    <property type="protein sequence ID" value="WKW15737.1"/>
    <property type="molecule type" value="Genomic_DNA"/>
</dbReference>
<dbReference type="KEGG" id="pspc:Strain318_002139"/>
<feature type="region of interest" description="Disordered" evidence="1">
    <location>
        <begin position="1"/>
        <end position="21"/>
    </location>
</feature>
<dbReference type="AlphaFoldDB" id="A0AA49JVT0"/>
<keyword evidence="2" id="KW-0472">Membrane</keyword>
<feature type="transmembrane region" description="Helical" evidence="2">
    <location>
        <begin position="44"/>
        <end position="61"/>
    </location>
</feature>
<keyword evidence="7" id="KW-1185">Reference proteome</keyword>
<dbReference type="Proteomes" id="UP001229955">
    <property type="component" value="Chromosome"/>
</dbReference>
<evidence type="ECO:0000313" key="4">
    <source>
        <dbReference type="EMBL" id="WKW12888.1"/>
    </source>
</evidence>
<proteinExistence type="predicted"/>
<protein>
    <submittedName>
        <fullName evidence="3">Uncharacterized protein</fullName>
    </submittedName>
</protein>